<evidence type="ECO:0000313" key="7">
    <source>
        <dbReference type="EMBL" id="PMD20519.1"/>
    </source>
</evidence>
<organism evidence="7 8">
    <name type="scientific">Hyaloscypha hepaticicola</name>
    <dbReference type="NCBI Taxonomy" id="2082293"/>
    <lineage>
        <taxon>Eukaryota</taxon>
        <taxon>Fungi</taxon>
        <taxon>Dikarya</taxon>
        <taxon>Ascomycota</taxon>
        <taxon>Pezizomycotina</taxon>
        <taxon>Leotiomycetes</taxon>
        <taxon>Helotiales</taxon>
        <taxon>Hyaloscyphaceae</taxon>
        <taxon>Hyaloscypha</taxon>
    </lineage>
</organism>
<dbReference type="PANTHER" id="PTHR21099:SF2">
    <property type="entry name" value="SI:CH211-113E8.11"/>
    <property type="match status" value="1"/>
</dbReference>
<dbReference type="PANTHER" id="PTHR21099">
    <property type="entry name" value="RAD201"/>
    <property type="match status" value="1"/>
</dbReference>
<feature type="compositionally biased region" description="Low complexity" evidence="5">
    <location>
        <begin position="300"/>
        <end position="318"/>
    </location>
</feature>
<evidence type="ECO:0000259" key="6">
    <source>
        <dbReference type="PROSITE" id="PS50103"/>
    </source>
</evidence>
<dbReference type="SMART" id="SM00356">
    <property type="entry name" value="ZnF_C3H1"/>
    <property type="match status" value="1"/>
</dbReference>
<dbReference type="GO" id="GO:0008270">
    <property type="term" value="F:zinc ion binding"/>
    <property type="evidence" value="ECO:0007669"/>
    <property type="project" value="UniProtKB-KW"/>
</dbReference>
<dbReference type="Pfam" id="PF18044">
    <property type="entry name" value="zf-CCCH_4"/>
    <property type="match status" value="1"/>
</dbReference>
<evidence type="ECO:0000313" key="8">
    <source>
        <dbReference type="Proteomes" id="UP000235672"/>
    </source>
</evidence>
<feature type="zinc finger region" description="C3H1-type" evidence="4">
    <location>
        <begin position="1"/>
        <end position="27"/>
    </location>
</feature>
<feature type="compositionally biased region" description="Polar residues" evidence="5">
    <location>
        <begin position="424"/>
        <end position="436"/>
    </location>
</feature>
<evidence type="ECO:0000256" key="3">
    <source>
        <dbReference type="ARBA" id="ARBA00022833"/>
    </source>
</evidence>
<dbReference type="SUPFAM" id="SSF90229">
    <property type="entry name" value="CCCH zinc finger"/>
    <property type="match status" value="1"/>
</dbReference>
<feature type="compositionally biased region" description="Polar residues" evidence="5">
    <location>
        <begin position="392"/>
        <end position="411"/>
    </location>
</feature>
<feature type="domain" description="C3H1-type" evidence="6">
    <location>
        <begin position="1"/>
        <end position="27"/>
    </location>
</feature>
<dbReference type="InterPro" id="IPR000571">
    <property type="entry name" value="Znf_CCCH"/>
</dbReference>
<evidence type="ECO:0000256" key="1">
    <source>
        <dbReference type="ARBA" id="ARBA00022723"/>
    </source>
</evidence>
<dbReference type="STRING" id="1745343.A0A2J6Q2M0"/>
<dbReference type="Gene3D" id="4.10.1000.10">
    <property type="entry name" value="Zinc finger, CCCH-type"/>
    <property type="match status" value="1"/>
</dbReference>
<name>A0A2J6Q2M0_9HELO</name>
<dbReference type="CDD" id="cd23954">
    <property type="entry name" value="AMO1_CTD"/>
    <property type="match status" value="1"/>
</dbReference>
<feature type="compositionally biased region" description="Polar residues" evidence="5">
    <location>
        <begin position="342"/>
        <end position="370"/>
    </location>
</feature>
<sequence>MPPILCKFWQQGTCRNGNNCRFEHPGAAPRDFSNANRFAPLQHSDNSRNSNSNGYRSGSSSTSAGSPYALDKAAIVADLSTEKPQWILSAYGPGRGAPAQLFGGPLREQSFEELRLLHYMGLASGNPQQAVQEADKIYQAAEQQIRTALNDMDGAINYIIKAENEHPNRIDIVRESQATSAGSQRGVFSHAEGSNSLAPPHQPATATAFGAPTQPGTFGQQSGGAFGQSSALGQRPNPFGAPSGAFEQPTGGGGAFGQPSALGQKPNPFGTPAPAFGSTTQLGGGGAFGQPSALGQKPSPFGAPSGAFGQASGAFGQPSTLGQKPNPFGGQPAAPIPFGATPPTTQTNPFRAPSGQSQNPFGAQNPSVQPNPFGASSAPFGVPSPAPKNPFAATSQTTSNPFGGTPVSQPNPFGATPAAAPSNPFGSPQPTSQQAPNPFGNPQTTPQPAANPFAQQPSSQQAANPFVQDPLNAPQPLSASPFGALPSQPSQPSTNGFSAIGTEHPPVSSYSTSDASGRLLTFKGKRVVYKDSEPGTQSFDGTWQKIWFPDGPPPYNKWAEAEPEKYTEEVKTAYENARRNGVFDGGVIPLVPPKQAWCQWDF</sequence>
<dbReference type="GO" id="GO:0005634">
    <property type="term" value="C:nucleus"/>
    <property type="evidence" value="ECO:0007669"/>
    <property type="project" value="TreeGrafter"/>
</dbReference>
<keyword evidence="2 4" id="KW-0863">Zinc-finger</keyword>
<reference evidence="7 8" key="1">
    <citation type="submission" date="2016-05" db="EMBL/GenBank/DDBJ databases">
        <title>A degradative enzymes factory behind the ericoid mycorrhizal symbiosis.</title>
        <authorList>
            <consortium name="DOE Joint Genome Institute"/>
            <person name="Martino E."/>
            <person name="Morin E."/>
            <person name="Grelet G."/>
            <person name="Kuo A."/>
            <person name="Kohler A."/>
            <person name="Daghino S."/>
            <person name="Barry K."/>
            <person name="Choi C."/>
            <person name="Cichocki N."/>
            <person name="Clum A."/>
            <person name="Copeland A."/>
            <person name="Hainaut M."/>
            <person name="Haridas S."/>
            <person name="Labutti K."/>
            <person name="Lindquist E."/>
            <person name="Lipzen A."/>
            <person name="Khouja H.-R."/>
            <person name="Murat C."/>
            <person name="Ohm R."/>
            <person name="Olson A."/>
            <person name="Spatafora J."/>
            <person name="Veneault-Fourrey C."/>
            <person name="Henrissat B."/>
            <person name="Grigoriev I."/>
            <person name="Martin F."/>
            <person name="Perotto S."/>
        </authorList>
    </citation>
    <scope>NUCLEOTIDE SEQUENCE [LARGE SCALE GENOMIC DNA]</scope>
    <source>
        <strain evidence="7 8">UAMH 7357</strain>
    </source>
</reference>
<accession>A0A2J6Q2M0</accession>
<feature type="region of interest" description="Disordered" evidence="5">
    <location>
        <begin position="177"/>
        <end position="514"/>
    </location>
</feature>
<dbReference type="InterPro" id="IPR036855">
    <property type="entry name" value="Znf_CCCH_sf"/>
</dbReference>
<feature type="compositionally biased region" description="Polar residues" evidence="5">
    <location>
        <begin position="487"/>
        <end position="497"/>
    </location>
</feature>
<gene>
    <name evidence="7" type="ORF">NA56DRAFT_167636</name>
</gene>
<keyword evidence="3 4" id="KW-0862">Zinc</keyword>
<feature type="compositionally biased region" description="Low complexity" evidence="5">
    <location>
        <begin position="47"/>
        <end position="65"/>
    </location>
</feature>
<dbReference type="AlphaFoldDB" id="A0A2J6Q2M0"/>
<dbReference type="Proteomes" id="UP000235672">
    <property type="component" value="Unassembled WGS sequence"/>
</dbReference>
<keyword evidence="8" id="KW-1185">Reference proteome</keyword>
<dbReference type="EMBL" id="KZ613484">
    <property type="protein sequence ID" value="PMD20519.1"/>
    <property type="molecule type" value="Genomic_DNA"/>
</dbReference>
<evidence type="ECO:0000256" key="2">
    <source>
        <dbReference type="ARBA" id="ARBA00022771"/>
    </source>
</evidence>
<protein>
    <recommendedName>
        <fullName evidence="6">C3H1-type domain-containing protein</fullName>
    </recommendedName>
</protein>
<feature type="region of interest" description="Disordered" evidence="5">
    <location>
        <begin position="31"/>
        <end position="65"/>
    </location>
</feature>
<evidence type="ECO:0000256" key="5">
    <source>
        <dbReference type="SAM" id="MobiDB-lite"/>
    </source>
</evidence>
<keyword evidence="1 4" id="KW-0479">Metal-binding</keyword>
<proteinExistence type="predicted"/>
<dbReference type="OrthoDB" id="20729at2759"/>
<feature type="compositionally biased region" description="Low complexity" evidence="5">
    <location>
        <begin position="442"/>
        <end position="466"/>
    </location>
</feature>
<dbReference type="PROSITE" id="PS50103">
    <property type="entry name" value="ZF_C3H1"/>
    <property type="match status" value="1"/>
</dbReference>
<evidence type="ECO:0000256" key="4">
    <source>
        <dbReference type="PROSITE-ProRule" id="PRU00723"/>
    </source>
</evidence>
<dbReference type="InterPro" id="IPR041367">
    <property type="entry name" value="Znf-CCCH_4"/>
</dbReference>